<gene>
    <name evidence="2" type="ORF">OH76DRAFT_1069975</name>
</gene>
<evidence type="ECO:0000313" key="3">
    <source>
        <dbReference type="Proteomes" id="UP000256964"/>
    </source>
</evidence>
<dbReference type="EMBL" id="KZ857385">
    <property type="protein sequence ID" value="RDX54187.1"/>
    <property type="molecule type" value="Genomic_DNA"/>
</dbReference>
<feature type="region of interest" description="Disordered" evidence="1">
    <location>
        <begin position="56"/>
        <end position="79"/>
    </location>
</feature>
<proteinExistence type="predicted"/>
<accession>A0A371DNR1</accession>
<dbReference type="AlphaFoldDB" id="A0A371DNR1"/>
<sequence length="340" mass="36832">MVEADRRQRSCTSAAGCSARASPAACTTSRHLQIPKTRNISSALARWSSRSVGIRRSVRTGAETGPSAESAARPQMAVHHTCPHKLQEQIQRVLEFVVHTRLPEGTVHCPCQGRVGVRVQEEPIRHDRLVSTLCDSLCLWDATAPPPGKLVMNATHPRSSRNRQMTFATISSFFSSTPEPPCETLILVRCASFSDAVAPRQREKSIVDDCAYTAAPQNAERQLGSAVSPGLGRGMTRQETLTFCLLSSSSTMAYGTFQLATRSASCVVCGELWEMGFCCAGCSNQKRPTTFFVCQNGCITLEMSASEVARGPVWPSVITSRTNRLYSVVSPLSSGGFSII</sequence>
<organism evidence="2 3">
    <name type="scientific">Lentinus brumalis</name>
    <dbReference type="NCBI Taxonomy" id="2498619"/>
    <lineage>
        <taxon>Eukaryota</taxon>
        <taxon>Fungi</taxon>
        <taxon>Dikarya</taxon>
        <taxon>Basidiomycota</taxon>
        <taxon>Agaricomycotina</taxon>
        <taxon>Agaricomycetes</taxon>
        <taxon>Polyporales</taxon>
        <taxon>Polyporaceae</taxon>
        <taxon>Lentinus</taxon>
    </lineage>
</organism>
<keyword evidence="3" id="KW-1185">Reference proteome</keyword>
<evidence type="ECO:0000256" key="1">
    <source>
        <dbReference type="SAM" id="MobiDB-lite"/>
    </source>
</evidence>
<dbReference type="Proteomes" id="UP000256964">
    <property type="component" value="Unassembled WGS sequence"/>
</dbReference>
<reference evidence="2 3" key="1">
    <citation type="journal article" date="2018" name="Biotechnol. Biofuels">
        <title>Integrative visual omics of the white-rot fungus Polyporus brumalis exposes the biotechnological potential of its oxidative enzymes for delignifying raw plant biomass.</title>
        <authorList>
            <person name="Miyauchi S."/>
            <person name="Rancon A."/>
            <person name="Drula E."/>
            <person name="Hage H."/>
            <person name="Chaduli D."/>
            <person name="Favel A."/>
            <person name="Grisel S."/>
            <person name="Henrissat B."/>
            <person name="Herpoel-Gimbert I."/>
            <person name="Ruiz-Duenas F.J."/>
            <person name="Chevret D."/>
            <person name="Hainaut M."/>
            <person name="Lin J."/>
            <person name="Wang M."/>
            <person name="Pangilinan J."/>
            <person name="Lipzen A."/>
            <person name="Lesage-Meessen L."/>
            <person name="Navarro D."/>
            <person name="Riley R."/>
            <person name="Grigoriev I.V."/>
            <person name="Zhou S."/>
            <person name="Raouche S."/>
            <person name="Rosso M.N."/>
        </authorList>
    </citation>
    <scope>NUCLEOTIDE SEQUENCE [LARGE SCALE GENOMIC DNA]</scope>
    <source>
        <strain evidence="2 3">BRFM 1820</strain>
    </source>
</reference>
<protein>
    <submittedName>
        <fullName evidence="2">Uncharacterized protein</fullName>
    </submittedName>
</protein>
<evidence type="ECO:0000313" key="2">
    <source>
        <dbReference type="EMBL" id="RDX54187.1"/>
    </source>
</evidence>
<name>A0A371DNR1_9APHY</name>
<dbReference type="OrthoDB" id="3264879at2759"/>